<sequence>MYEADVGVTFFYCPDIKAHDGFAVAWKKAGLLSWQRRVTTPRWRLQATTASTSAAVV</sequence>
<proteinExistence type="predicted"/>
<accession>Z9JG64</accession>
<dbReference type="EMBL" id="JDSQ01000028">
    <property type="protein sequence ID" value="EWS77169.1"/>
    <property type="molecule type" value="Genomic_DNA"/>
</dbReference>
<gene>
    <name evidence="1" type="ORF">AF72_12150</name>
</gene>
<evidence type="ECO:0000313" key="1">
    <source>
        <dbReference type="EMBL" id="EWS77169.1"/>
    </source>
</evidence>
<name>Z9JG64_9GAMM</name>
<organism evidence="1 2">
    <name type="scientific">Xylella taiwanensis</name>
    <dbReference type="NCBI Taxonomy" id="1444770"/>
    <lineage>
        <taxon>Bacteria</taxon>
        <taxon>Pseudomonadati</taxon>
        <taxon>Pseudomonadota</taxon>
        <taxon>Gammaproteobacteria</taxon>
        <taxon>Lysobacterales</taxon>
        <taxon>Lysobacteraceae</taxon>
        <taxon>Xylella</taxon>
    </lineage>
</organism>
<evidence type="ECO:0000313" key="2">
    <source>
        <dbReference type="Proteomes" id="UP000020406"/>
    </source>
</evidence>
<dbReference type="STRING" id="1444770.AF72_12150"/>
<comment type="caution">
    <text evidence="1">The sequence shown here is derived from an EMBL/GenBank/DDBJ whole genome shotgun (WGS) entry which is preliminary data.</text>
</comment>
<protein>
    <submittedName>
        <fullName evidence="1">Uncharacterized protein</fullName>
    </submittedName>
</protein>
<dbReference type="Proteomes" id="UP000020406">
    <property type="component" value="Unassembled WGS sequence"/>
</dbReference>
<dbReference type="AlphaFoldDB" id="Z9JG64"/>
<reference evidence="1 2" key="1">
    <citation type="journal article" date="2014" name="Genome Announc.">
        <title>Draft Genome Sequence of Xylella fastidiosa Pear Leaf Scorch Strain in Taiwan.</title>
        <authorList>
            <person name="Su C.C."/>
            <person name="Deng W.L."/>
            <person name="Jan F.J."/>
            <person name="Chang C.J."/>
            <person name="Huang H."/>
            <person name="Chen J."/>
        </authorList>
    </citation>
    <scope>NUCLEOTIDE SEQUENCE [LARGE SCALE GENOMIC DNA]</scope>
    <source>
        <strain evidence="1 2">PLS229</strain>
    </source>
</reference>